<name>A0ABD3RBZ1_9STRA</name>
<dbReference type="InterPro" id="IPR015421">
    <property type="entry name" value="PyrdxlP-dep_Trfase_major"/>
</dbReference>
<evidence type="ECO:0000259" key="2">
    <source>
        <dbReference type="Pfam" id="PF00266"/>
    </source>
</evidence>
<feature type="region of interest" description="Disordered" evidence="1">
    <location>
        <begin position="870"/>
        <end position="948"/>
    </location>
</feature>
<dbReference type="PANTHER" id="PTHR43686">
    <property type="entry name" value="SULFURTRANSFERASE-RELATED"/>
    <property type="match status" value="1"/>
</dbReference>
<dbReference type="InterPro" id="IPR015424">
    <property type="entry name" value="PyrdxlP-dep_Trfase"/>
</dbReference>
<dbReference type="Pfam" id="PF00266">
    <property type="entry name" value="Aminotran_5"/>
    <property type="match status" value="2"/>
</dbReference>
<dbReference type="Pfam" id="PF01171">
    <property type="entry name" value="ATP_bind_3"/>
    <property type="match status" value="1"/>
</dbReference>
<dbReference type="PANTHER" id="PTHR43686:SF1">
    <property type="entry name" value="AMINOTRAN_5 DOMAIN-CONTAINING PROTEIN"/>
    <property type="match status" value="1"/>
</dbReference>
<accession>A0ABD3RBZ1</accession>
<dbReference type="InterPro" id="IPR015422">
    <property type="entry name" value="PyrdxlP-dep_Trfase_small"/>
</dbReference>
<feature type="domain" description="Aminotransferase class V" evidence="2">
    <location>
        <begin position="260"/>
        <end position="335"/>
    </location>
</feature>
<evidence type="ECO:0000313" key="5">
    <source>
        <dbReference type="Proteomes" id="UP001530377"/>
    </source>
</evidence>
<keyword evidence="5" id="KW-1185">Reference proteome</keyword>
<dbReference type="EMBL" id="JALLPB020000598">
    <property type="protein sequence ID" value="KAL3807686.1"/>
    <property type="molecule type" value="Genomic_DNA"/>
</dbReference>
<evidence type="ECO:0008006" key="6">
    <source>
        <dbReference type="Google" id="ProtNLM"/>
    </source>
</evidence>
<feature type="domain" description="tRNA(Ile)-lysidine/2-thiocytidine synthase N-terminal" evidence="3">
    <location>
        <begin position="972"/>
        <end position="1141"/>
    </location>
</feature>
<feature type="region of interest" description="Disordered" evidence="1">
    <location>
        <begin position="234"/>
        <end position="257"/>
    </location>
</feature>
<dbReference type="Gene3D" id="3.40.50.620">
    <property type="entry name" value="HUPs"/>
    <property type="match status" value="1"/>
</dbReference>
<evidence type="ECO:0000256" key="1">
    <source>
        <dbReference type="SAM" id="MobiDB-lite"/>
    </source>
</evidence>
<dbReference type="Proteomes" id="UP001530377">
    <property type="component" value="Unassembled WGS sequence"/>
</dbReference>
<feature type="domain" description="Aminotransferase class V" evidence="2">
    <location>
        <begin position="133"/>
        <end position="237"/>
    </location>
</feature>
<gene>
    <name evidence="4" type="ORF">ACHAXA_007332</name>
</gene>
<dbReference type="Gene3D" id="3.40.640.10">
    <property type="entry name" value="Type I PLP-dependent aspartate aminotransferase-like (Major domain)"/>
    <property type="match status" value="1"/>
</dbReference>
<sequence length="1318" mass="145323">MGGKGVGGGASSSSTSNRGMSIPLVYCDQTASQRPVKSIEDYLRRISMPCHANTHTNITYTGSQSTAFVSESRQIVAESTGARISGKASCDIVLFGGNGVTGVVGLLMDVLNLRALALSAAVHADGDGWNMRPVVFVGPHEHHSNLLPWRESGCEVISVPECVDDGSVDLIELERLLRLPRYGTSSGRLRIGAFTAVSNVTGLIADVDSISILLHRHGALAVFDYASGAPYVKMDMNPSPPRSTTTEPSSLDDHDDPSKDAIYFSPHKLYGGTSTPGVLVIKKRLISQTIPPTISGGGTVFYVTNQSHRFLSNRIERYEGGTPDGIGIQRVGLALLAGRRVASEYERIVKRWSSSSETGYTSKGKEKDDDRPPRTLLEYECSTYDRVVAELKMNAPNLIILGHRDATDADKCDDISRLDGNVIENDVSSHCAGRHLPIFSFLIRCGKRFLHYNYVCAILNDVFGIQSRGGCQCAGPYSQRLLGLTSIIKNKPGAEMADEVEVPNDVNRLIERALLRSDRPCELLRPGYTRLSLPFKGLREEEADYVVRALIWVARNGWALLPQYRCDHRTGEWRHWSRRGKPLGKSERLWLSHYDILATVPPPSSNKGMVINDGDDSSFIGENILASRSRLDQAMDDANAILEATKRDPRFLSEVEKMNPATGLLGSGSQNDSGDGGVDNTLEDLRWYVYPQEVSQYLRDGYDVVPDTFVDDALLGAIDVRMDGRRRNNLIVEGACSLTMEPFSGVHTTVSTSPALQADLIPFKEGDHVGEASFDEIKAGYEDGELGETCAVYSKAKDEWIIITKFLQDFESDVLEEESVICRKRNLSAMTDASLPCREGINPTTINLSPPGIVSSSPCVPMQLINHLPPAVEKREKKKPSRDSSQWGQRPVPHSAPSLCELGSSPSLAPDSNRVEKTDSNKISSVEGSPVANATSSKSMKNRGRIKPPPKIMRYVTQAMIQWDMVQDGDRLLLGLSGGKDSLSLLHVLLEFQKKLPISFDIEVCTIDPMTPSFDPSPLIPYVEGLGLKYHYIRDDIVKRAASSGKDGKTVSSLCAFCARMKRGNLYTCARKNNCNKLVLAQHLDDCAESFFMSIMHNGFIRTMKANYKINQGDVSVIRPLVYCRESLMTEFARSANLPIINENCPACFEEPKERARVKKLLSREETLYTNLYDHIRRALIPVMHDDSTAIMRSFLEETIARSRKVPASSKKSKILNGSKDEVKVMRAELEIATSSSNSEDCKDTTQNSLLSLASASEEELIAELARRRANKYKLVGAMKRLTRNNDIDDYELPADETGQMCSLTGGDGMIPCRELME</sequence>
<evidence type="ECO:0000259" key="3">
    <source>
        <dbReference type="Pfam" id="PF01171"/>
    </source>
</evidence>
<proteinExistence type="predicted"/>
<dbReference type="Gene3D" id="3.90.1150.10">
    <property type="entry name" value="Aspartate Aminotransferase, domain 1"/>
    <property type="match status" value="1"/>
</dbReference>
<dbReference type="InterPro" id="IPR000192">
    <property type="entry name" value="Aminotrans_V_dom"/>
</dbReference>
<comment type="caution">
    <text evidence="4">The sequence shown here is derived from an EMBL/GenBank/DDBJ whole genome shotgun (WGS) entry which is preliminary data.</text>
</comment>
<organism evidence="4 5">
    <name type="scientific">Cyclostephanos tholiformis</name>
    <dbReference type="NCBI Taxonomy" id="382380"/>
    <lineage>
        <taxon>Eukaryota</taxon>
        <taxon>Sar</taxon>
        <taxon>Stramenopiles</taxon>
        <taxon>Ochrophyta</taxon>
        <taxon>Bacillariophyta</taxon>
        <taxon>Coscinodiscophyceae</taxon>
        <taxon>Thalassiosirophycidae</taxon>
        <taxon>Stephanodiscales</taxon>
        <taxon>Stephanodiscaceae</taxon>
        <taxon>Cyclostephanos</taxon>
    </lineage>
</organism>
<dbReference type="SUPFAM" id="SSF52402">
    <property type="entry name" value="Adenine nucleotide alpha hydrolases-like"/>
    <property type="match status" value="1"/>
</dbReference>
<protein>
    <recommendedName>
        <fullName evidence="6">Aminotransferase class V domain-containing protein</fullName>
    </recommendedName>
</protein>
<dbReference type="SUPFAM" id="SSF53383">
    <property type="entry name" value="PLP-dependent transferases"/>
    <property type="match status" value="1"/>
</dbReference>
<dbReference type="InterPro" id="IPR014729">
    <property type="entry name" value="Rossmann-like_a/b/a_fold"/>
</dbReference>
<dbReference type="CDD" id="cd24138">
    <property type="entry name" value="TtcA-like"/>
    <property type="match status" value="1"/>
</dbReference>
<dbReference type="InterPro" id="IPR011063">
    <property type="entry name" value="TilS/TtcA_N"/>
</dbReference>
<feature type="compositionally biased region" description="Polar residues" evidence="1">
    <location>
        <begin position="921"/>
        <end position="939"/>
    </location>
</feature>
<reference evidence="4 5" key="1">
    <citation type="submission" date="2024-10" db="EMBL/GenBank/DDBJ databases">
        <title>Updated reference genomes for cyclostephanoid diatoms.</title>
        <authorList>
            <person name="Roberts W.R."/>
            <person name="Alverson A.J."/>
        </authorList>
    </citation>
    <scope>NUCLEOTIDE SEQUENCE [LARGE SCALE GENOMIC DNA]</scope>
    <source>
        <strain evidence="4 5">AJA228-03</strain>
    </source>
</reference>
<evidence type="ECO:0000313" key="4">
    <source>
        <dbReference type="EMBL" id="KAL3807686.1"/>
    </source>
</evidence>